<organism evidence="2 3">
    <name type="scientific">Streptococcus caprae</name>
    <dbReference type="NCBI Taxonomy" id="1640501"/>
    <lineage>
        <taxon>Bacteria</taxon>
        <taxon>Bacillati</taxon>
        <taxon>Bacillota</taxon>
        <taxon>Bacilli</taxon>
        <taxon>Lactobacillales</taxon>
        <taxon>Streptococcaceae</taxon>
        <taxon>Streptococcus</taxon>
    </lineage>
</organism>
<dbReference type="InterPro" id="IPR036291">
    <property type="entry name" value="NAD(P)-bd_dom_sf"/>
</dbReference>
<dbReference type="Proteomes" id="UP001595807">
    <property type="component" value="Unassembled WGS sequence"/>
</dbReference>
<protein>
    <submittedName>
        <fullName evidence="2">NAD(P)H-binding protein</fullName>
    </submittedName>
</protein>
<accession>A0ABV8CWU9</accession>
<evidence type="ECO:0000313" key="2">
    <source>
        <dbReference type="EMBL" id="MFC3928624.1"/>
    </source>
</evidence>
<dbReference type="PANTHER" id="PTHR43355:SF2">
    <property type="entry name" value="FLAVIN REDUCTASE (NADPH)"/>
    <property type="match status" value="1"/>
</dbReference>
<dbReference type="SUPFAM" id="SSF51735">
    <property type="entry name" value="NAD(P)-binding Rossmann-fold domains"/>
    <property type="match status" value="1"/>
</dbReference>
<reference evidence="3" key="1">
    <citation type="journal article" date="2019" name="Int. J. Syst. Evol. Microbiol.">
        <title>The Global Catalogue of Microorganisms (GCM) 10K type strain sequencing project: providing services to taxonomists for standard genome sequencing and annotation.</title>
        <authorList>
            <consortium name="The Broad Institute Genomics Platform"/>
            <consortium name="The Broad Institute Genome Sequencing Center for Infectious Disease"/>
            <person name="Wu L."/>
            <person name="Ma J."/>
        </authorList>
    </citation>
    <scope>NUCLEOTIDE SEQUENCE [LARGE SCALE GENOMIC DNA]</scope>
    <source>
        <strain evidence="3">CCUG 67170</strain>
    </source>
</reference>
<dbReference type="PANTHER" id="PTHR43355">
    <property type="entry name" value="FLAVIN REDUCTASE (NADPH)"/>
    <property type="match status" value="1"/>
</dbReference>
<proteinExistence type="predicted"/>
<sequence>MKLTVFGANGAIGQAVVREAVKAGHEVIAVARRQGTLDKSPAQHKAYGLMTDANFVRQQVVNSDVVISAVGPSLNSKRQDKTTPVADGLAVLVAVMEEWQSKRLIINGTPTLADRHRDKNSLVTLVPKVMARLFLPAGYREMKKMQAILEQTSVDWTVVRFLNPNLKSDGVGYTYAFGDSKAKFSVSRQNIAKFMVYDSYKSQFSREMPIVFNR</sequence>
<dbReference type="InterPro" id="IPR051606">
    <property type="entry name" value="Polyketide_Oxido-like"/>
</dbReference>
<dbReference type="InterPro" id="IPR016040">
    <property type="entry name" value="NAD(P)-bd_dom"/>
</dbReference>
<comment type="caution">
    <text evidence="2">The sequence shown here is derived from an EMBL/GenBank/DDBJ whole genome shotgun (WGS) entry which is preliminary data.</text>
</comment>
<keyword evidence="3" id="KW-1185">Reference proteome</keyword>
<evidence type="ECO:0000259" key="1">
    <source>
        <dbReference type="Pfam" id="PF13460"/>
    </source>
</evidence>
<evidence type="ECO:0000313" key="3">
    <source>
        <dbReference type="Proteomes" id="UP001595807"/>
    </source>
</evidence>
<dbReference type="Gene3D" id="3.40.50.720">
    <property type="entry name" value="NAD(P)-binding Rossmann-like Domain"/>
    <property type="match status" value="1"/>
</dbReference>
<name>A0ABV8CWU9_9STRE</name>
<dbReference type="RefSeq" id="WP_380427357.1">
    <property type="nucleotide sequence ID" value="NZ_JBHRZV010000051.1"/>
</dbReference>
<feature type="domain" description="NAD(P)-binding" evidence="1">
    <location>
        <begin position="7"/>
        <end position="196"/>
    </location>
</feature>
<dbReference type="Pfam" id="PF13460">
    <property type="entry name" value="NAD_binding_10"/>
    <property type="match status" value="1"/>
</dbReference>
<gene>
    <name evidence="2" type="ORF">ACFORF_08640</name>
</gene>
<dbReference type="EMBL" id="JBHRZV010000051">
    <property type="protein sequence ID" value="MFC3928624.1"/>
    <property type="molecule type" value="Genomic_DNA"/>
</dbReference>